<dbReference type="AlphaFoldDB" id="A0AAV2SXY5"/>
<feature type="non-terminal residue" evidence="3">
    <location>
        <position position="1"/>
    </location>
</feature>
<dbReference type="Pfam" id="PF00090">
    <property type="entry name" value="TSP_1"/>
    <property type="match status" value="4"/>
</dbReference>
<proteinExistence type="predicted"/>
<dbReference type="SMART" id="SM00209">
    <property type="entry name" value="TSP1"/>
    <property type="match status" value="4"/>
</dbReference>
<dbReference type="FunFam" id="2.20.100.10:FF:000002">
    <property type="entry name" value="Unc-5 netrin receptor C"/>
    <property type="match status" value="4"/>
</dbReference>
<keyword evidence="4" id="KW-1185">Reference proteome</keyword>
<dbReference type="Gene3D" id="2.20.100.10">
    <property type="entry name" value="Thrombospondin type-1 (TSP1) repeat"/>
    <property type="match status" value="4"/>
</dbReference>
<evidence type="ECO:0008006" key="5">
    <source>
        <dbReference type="Google" id="ProtNLM"/>
    </source>
</evidence>
<gene>
    <name evidence="3" type="ORF">MNOR_LOCUS41299</name>
</gene>
<evidence type="ECO:0000313" key="3">
    <source>
        <dbReference type="EMBL" id="CAL4247410.1"/>
    </source>
</evidence>
<evidence type="ECO:0000313" key="4">
    <source>
        <dbReference type="Proteomes" id="UP001497623"/>
    </source>
</evidence>
<protein>
    <recommendedName>
        <fullName evidence="5">Properdin</fullName>
    </recommendedName>
</protein>
<dbReference type="InterPro" id="IPR052065">
    <property type="entry name" value="Compl_asym_regulator"/>
</dbReference>
<accession>A0AAV2SXY5</accession>
<evidence type="ECO:0000256" key="2">
    <source>
        <dbReference type="ARBA" id="ARBA00023157"/>
    </source>
</evidence>
<sequence>AVHGGWSSWSSWGTCSADCQRHQLRYCINPTPQYGGRVCAGEHMLSQDCTGDMCTPIHGGWSSWSSWGNCSSDCQHHRLRSCNNPTPQHGGTNCTGEHTQSQDCTGGICTPIHGGWSSWSSWGPCFSDCEHHRLRSCTNPTPQHGGTNCTGDDTLSQECTGDLCTPIHGGWSSWSSWGVCSSDCRHHRSRSCNNPTPQHGGTNCTGDNTLSQDCTGGMCT</sequence>
<dbReference type="SUPFAM" id="SSF82895">
    <property type="entry name" value="TSP-1 type 1 repeat"/>
    <property type="match status" value="4"/>
</dbReference>
<dbReference type="PROSITE" id="PS50092">
    <property type="entry name" value="TSP1"/>
    <property type="match status" value="4"/>
</dbReference>
<organism evidence="3 4">
    <name type="scientific">Meganyctiphanes norvegica</name>
    <name type="common">Northern krill</name>
    <name type="synonym">Thysanopoda norvegica</name>
    <dbReference type="NCBI Taxonomy" id="48144"/>
    <lineage>
        <taxon>Eukaryota</taxon>
        <taxon>Metazoa</taxon>
        <taxon>Ecdysozoa</taxon>
        <taxon>Arthropoda</taxon>
        <taxon>Crustacea</taxon>
        <taxon>Multicrustacea</taxon>
        <taxon>Malacostraca</taxon>
        <taxon>Eumalacostraca</taxon>
        <taxon>Eucarida</taxon>
        <taxon>Euphausiacea</taxon>
        <taxon>Euphausiidae</taxon>
        <taxon>Meganyctiphanes</taxon>
    </lineage>
</organism>
<keyword evidence="1" id="KW-0677">Repeat</keyword>
<feature type="non-terminal residue" evidence="3">
    <location>
        <position position="220"/>
    </location>
</feature>
<dbReference type="Proteomes" id="UP001497623">
    <property type="component" value="Unassembled WGS sequence"/>
</dbReference>
<comment type="caution">
    <text evidence="3">The sequence shown here is derived from an EMBL/GenBank/DDBJ whole genome shotgun (WGS) entry which is preliminary data.</text>
</comment>
<keyword evidence="2" id="KW-1015">Disulfide bond</keyword>
<reference evidence="3 4" key="1">
    <citation type="submission" date="2024-05" db="EMBL/GenBank/DDBJ databases">
        <authorList>
            <person name="Wallberg A."/>
        </authorList>
    </citation>
    <scope>NUCLEOTIDE SEQUENCE [LARGE SCALE GENOMIC DNA]</scope>
</reference>
<dbReference type="PRINTS" id="PR01705">
    <property type="entry name" value="TSP1REPEAT"/>
</dbReference>
<evidence type="ECO:0000256" key="1">
    <source>
        <dbReference type="ARBA" id="ARBA00022737"/>
    </source>
</evidence>
<dbReference type="InterPro" id="IPR000884">
    <property type="entry name" value="TSP1_rpt"/>
</dbReference>
<dbReference type="EMBL" id="CAXKWB010147847">
    <property type="protein sequence ID" value="CAL4247410.1"/>
    <property type="molecule type" value="Genomic_DNA"/>
</dbReference>
<dbReference type="InterPro" id="IPR036383">
    <property type="entry name" value="TSP1_rpt_sf"/>
</dbReference>
<dbReference type="PANTHER" id="PTHR22906">
    <property type="entry name" value="PROPERDIN"/>
    <property type="match status" value="1"/>
</dbReference>
<name>A0AAV2SXY5_MEGNR</name>